<keyword evidence="2" id="KW-1185">Reference proteome</keyword>
<evidence type="ECO:0000313" key="2">
    <source>
        <dbReference type="Proteomes" id="UP001054945"/>
    </source>
</evidence>
<dbReference type="Proteomes" id="UP001054945">
    <property type="component" value="Unassembled WGS sequence"/>
</dbReference>
<organism evidence="1 2">
    <name type="scientific">Caerostris extrusa</name>
    <name type="common">Bark spider</name>
    <name type="synonym">Caerostris bankana</name>
    <dbReference type="NCBI Taxonomy" id="172846"/>
    <lineage>
        <taxon>Eukaryota</taxon>
        <taxon>Metazoa</taxon>
        <taxon>Ecdysozoa</taxon>
        <taxon>Arthropoda</taxon>
        <taxon>Chelicerata</taxon>
        <taxon>Arachnida</taxon>
        <taxon>Araneae</taxon>
        <taxon>Araneomorphae</taxon>
        <taxon>Entelegynae</taxon>
        <taxon>Araneoidea</taxon>
        <taxon>Araneidae</taxon>
        <taxon>Caerostris</taxon>
    </lineage>
</organism>
<reference evidence="1 2" key="1">
    <citation type="submission" date="2021-06" db="EMBL/GenBank/DDBJ databases">
        <title>Caerostris extrusa draft genome.</title>
        <authorList>
            <person name="Kono N."/>
            <person name="Arakawa K."/>
        </authorList>
    </citation>
    <scope>NUCLEOTIDE SEQUENCE [LARGE SCALE GENOMIC DNA]</scope>
</reference>
<evidence type="ECO:0000313" key="1">
    <source>
        <dbReference type="EMBL" id="GIY59029.1"/>
    </source>
</evidence>
<gene>
    <name evidence="1" type="ORF">CEXT_473801</name>
</gene>
<protein>
    <submittedName>
        <fullName evidence="1">Uncharacterized protein</fullName>
    </submittedName>
</protein>
<dbReference type="EMBL" id="BPLR01013147">
    <property type="protein sequence ID" value="GIY59029.1"/>
    <property type="molecule type" value="Genomic_DNA"/>
</dbReference>
<sequence>MDESAACVNCGGDDVPKWRVCFDSLKREEKFFKNKQAKPTESVGLQPCSLRQYNCRTITPRSGSYYPNTYSSCCHGNRGKCQLYNPHPEEMKSHPGDPYTSRLPRLWRKNVLYPYHWLKNLSSSPMTC</sequence>
<proteinExistence type="predicted"/>
<comment type="caution">
    <text evidence="1">The sequence shown here is derived from an EMBL/GenBank/DDBJ whole genome shotgun (WGS) entry which is preliminary data.</text>
</comment>
<name>A0AAV4UN91_CAEEX</name>
<dbReference type="AlphaFoldDB" id="A0AAV4UN91"/>
<accession>A0AAV4UN91</accession>